<comment type="caution">
    <text evidence="14">The sequence shown here is derived from an EMBL/GenBank/DDBJ whole genome shotgun (WGS) entry which is preliminary data.</text>
</comment>
<comment type="similarity">
    <text evidence="3 12">Belongs to the CcmB/CycW/HelB family.</text>
</comment>
<evidence type="ECO:0000256" key="12">
    <source>
        <dbReference type="PIRNR" id="PIRNR002764"/>
    </source>
</evidence>
<dbReference type="Pfam" id="PF03379">
    <property type="entry name" value="CcmB"/>
    <property type="match status" value="1"/>
</dbReference>
<evidence type="ECO:0000256" key="9">
    <source>
        <dbReference type="ARBA" id="ARBA00022748"/>
    </source>
</evidence>
<dbReference type="Proteomes" id="UP000676996">
    <property type="component" value="Unassembled WGS sequence"/>
</dbReference>
<keyword evidence="9 12" id="KW-0201">Cytochrome c-type biogenesis</keyword>
<evidence type="ECO:0000256" key="11">
    <source>
        <dbReference type="ARBA" id="ARBA00023136"/>
    </source>
</evidence>
<protein>
    <recommendedName>
        <fullName evidence="4 12">Heme exporter protein B</fullName>
    </recommendedName>
</protein>
<dbReference type="PIRSF" id="PIRSF002764">
    <property type="entry name" value="CcmB"/>
    <property type="match status" value="1"/>
</dbReference>
<organism evidence="14 15">
    <name type="scientific">Stakelama marina</name>
    <dbReference type="NCBI Taxonomy" id="2826939"/>
    <lineage>
        <taxon>Bacteria</taxon>
        <taxon>Pseudomonadati</taxon>
        <taxon>Pseudomonadota</taxon>
        <taxon>Alphaproteobacteria</taxon>
        <taxon>Sphingomonadales</taxon>
        <taxon>Sphingomonadaceae</taxon>
        <taxon>Stakelama</taxon>
    </lineage>
</organism>
<reference evidence="14" key="1">
    <citation type="submission" date="2021-04" db="EMBL/GenBank/DDBJ databases">
        <title>Ouciella asimina sp. nov., isolated from the surface seawater in the hydrothermal field of Okinawa Trough.</title>
        <authorList>
            <person name="Shuang W."/>
        </authorList>
    </citation>
    <scope>NUCLEOTIDE SEQUENCE</scope>
    <source>
        <strain evidence="14">LXI357</strain>
    </source>
</reference>
<comment type="subcellular location">
    <subcellularLocation>
        <location evidence="2">Cell inner membrane</location>
        <topology evidence="2">Multi-pass membrane protein</topology>
    </subcellularLocation>
</comment>
<evidence type="ECO:0000313" key="15">
    <source>
        <dbReference type="Proteomes" id="UP000676996"/>
    </source>
</evidence>
<evidence type="ECO:0000313" key="14">
    <source>
        <dbReference type="EMBL" id="MBR0552498.1"/>
    </source>
</evidence>
<feature type="transmembrane region" description="Helical" evidence="13">
    <location>
        <begin position="158"/>
        <end position="179"/>
    </location>
</feature>
<evidence type="ECO:0000256" key="4">
    <source>
        <dbReference type="ARBA" id="ARBA00016452"/>
    </source>
</evidence>
<gene>
    <name evidence="14" type="ORF">J7S20_08275</name>
</gene>
<feature type="transmembrane region" description="Helical" evidence="13">
    <location>
        <begin position="44"/>
        <end position="65"/>
    </location>
</feature>
<name>A0A8T4IBU7_9SPHN</name>
<evidence type="ECO:0000256" key="5">
    <source>
        <dbReference type="ARBA" id="ARBA00022448"/>
    </source>
</evidence>
<dbReference type="AlphaFoldDB" id="A0A8T4IBU7"/>
<dbReference type="GO" id="GO:0015232">
    <property type="term" value="F:heme transmembrane transporter activity"/>
    <property type="evidence" value="ECO:0007669"/>
    <property type="project" value="InterPro"/>
</dbReference>
<dbReference type="EMBL" id="JAGRQC010000002">
    <property type="protein sequence ID" value="MBR0552498.1"/>
    <property type="molecule type" value="Genomic_DNA"/>
</dbReference>
<feature type="transmembrane region" description="Helical" evidence="13">
    <location>
        <begin position="20"/>
        <end position="38"/>
    </location>
</feature>
<proteinExistence type="inferred from homology"/>
<dbReference type="PANTHER" id="PTHR30070">
    <property type="entry name" value="HEME EXPORTER PROTEIN B"/>
    <property type="match status" value="1"/>
</dbReference>
<dbReference type="PANTHER" id="PTHR30070:SF1">
    <property type="entry name" value="CYTOCHROME C BIOGENESIS B-RELATED"/>
    <property type="match status" value="1"/>
</dbReference>
<evidence type="ECO:0000256" key="10">
    <source>
        <dbReference type="ARBA" id="ARBA00022989"/>
    </source>
</evidence>
<dbReference type="GO" id="GO:0017004">
    <property type="term" value="P:cytochrome complex assembly"/>
    <property type="evidence" value="ECO:0007669"/>
    <property type="project" value="UniProtKB-KW"/>
</dbReference>
<dbReference type="InterPro" id="IPR026031">
    <property type="entry name" value="Cyt_c_CcmB_bac"/>
</dbReference>
<dbReference type="PRINTS" id="PR01414">
    <property type="entry name" value="CCMBBIOGNSIS"/>
</dbReference>
<keyword evidence="8 13" id="KW-0812">Transmembrane</keyword>
<comment type="function">
    <text evidence="1 12">Required for the export of heme to the periplasm for the biogenesis of c-type cytochromes.</text>
</comment>
<dbReference type="RefSeq" id="WP_284053776.1">
    <property type="nucleotide sequence ID" value="NZ_JAGRQC010000002.1"/>
</dbReference>
<dbReference type="GO" id="GO:0005886">
    <property type="term" value="C:plasma membrane"/>
    <property type="evidence" value="ECO:0007669"/>
    <property type="project" value="UniProtKB-SubCell"/>
</dbReference>
<feature type="transmembrane region" description="Helical" evidence="13">
    <location>
        <begin position="100"/>
        <end position="118"/>
    </location>
</feature>
<keyword evidence="10 13" id="KW-1133">Transmembrane helix</keyword>
<keyword evidence="15" id="KW-1185">Reference proteome</keyword>
<evidence type="ECO:0000256" key="3">
    <source>
        <dbReference type="ARBA" id="ARBA00010544"/>
    </source>
</evidence>
<keyword evidence="11 12" id="KW-0472">Membrane</keyword>
<keyword evidence="6 12" id="KW-1003">Cell membrane</keyword>
<accession>A0A8T4IBU7</accession>
<evidence type="ECO:0000256" key="8">
    <source>
        <dbReference type="ARBA" id="ARBA00022692"/>
    </source>
</evidence>
<dbReference type="InterPro" id="IPR003544">
    <property type="entry name" value="Cyt_c_biogenesis_CcmB"/>
</dbReference>
<sequence>MRFTALVARELRRAWSSGGLVMPLAFFLLVAILFPFAIGPDAKLLARVGGGVVWTAALLAALLPVERLIAPDLENGMIDQFAVRGIAEASVAAAKIVGHWLGFAPALMVASVIAAGLLNLPGNILVRVEIGLLIGTPGLAALGVATAALTAGLRGAGAVAGLVMLPLAVPLLIFGAGAIDGGVGAFKLLGAVSLLLLAGSPFVAAAAMRLART</sequence>
<evidence type="ECO:0000256" key="6">
    <source>
        <dbReference type="ARBA" id="ARBA00022475"/>
    </source>
</evidence>
<evidence type="ECO:0000256" key="2">
    <source>
        <dbReference type="ARBA" id="ARBA00004429"/>
    </source>
</evidence>
<feature type="transmembrane region" description="Helical" evidence="13">
    <location>
        <begin position="130"/>
        <end position="151"/>
    </location>
</feature>
<evidence type="ECO:0000256" key="13">
    <source>
        <dbReference type="SAM" id="Phobius"/>
    </source>
</evidence>
<evidence type="ECO:0000256" key="7">
    <source>
        <dbReference type="ARBA" id="ARBA00022519"/>
    </source>
</evidence>
<feature type="transmembrane region" description="Helical" evidence="13">
    <location>
        <begin position="185"/>
        <end position="208"/>
    </location>
</feature>
<evidence type="ECO:0000256" key="1">
    <source>
        <dbReference type="ARBA" id="ARBA00002442"/>
    </source>
</evidence>
<keyword evidence="7 12" id="KW-0997">Cell inner membrane</keyword>
<keyword evidence="5 12" id="KW-0813">Transport</keyword>
<dbReference type="GO" id="GO:1903607">
    <property type="term" value="P:cytochrome c biosynthetic process"/>
    <property type="evidence" value="ECO:0007669"/>
    <property type="project" value="TreeGrafter"/>
</dbReference>